<dbReference type="PANTHER" id="PTHR33990:SF4">
    <property type="entry name" value="PHNB-LIKE DOMAIN-CONTAINING PROTEIN"/>
    <property type="match status" value="1"/>
</dbReference>
<evidence type="ECO:0000313" key="5">
    <source>
        <dbReference type="Proteomes" id="UP001275867"/>
    </source>
</evidence>
<dbReference type="AlphaFoldDB" id="A0AAP5WB96"/>
<proteinExistence type="predicted"/>
<dbReference type="InterPro" id="IPR028973">
    <property type="entry name" value="PhnB-like"/>
</dbReference>
<reference evidence="3 4" key="1">
    <citation type="submission" date="2016-05" db="EMBL/GenBank/DDBJ databases">
        <title>Draft genome sequence of Pediococcus parvulus 2.6, a probiotic beta-glucan producer strain.</title>
        <authorList>
            <person name="Mohedano M.L."/>
            <person name="Perez-Ramos A."/>
            <person name="Duenas M.T."/>
            <person name="Lamontanara A."/>
            <person name="Orru L."/>
            <person name="Spano G."/>
            <person name="Capozzi V."/>
            <person name="Lopez P."/>
        </authorList>
    </citation>
    <scope>NUCLEOTIDE SEQUENCE [LARGE SCALE GENOMIC DNA]</scope>
    <source>
        <strain evidence="3 4">2.6</strain>
    </source>
</reference>
<gene>
    <name evidence="3" type="ORF">A7K95_09690</name>
    <name evidence="2" type="ORF">GA842_03620</name>
</gene>
<dbReference type="EMBL" id="WERX01000008">
    <property type="protein sequence ID" value="MDV7693983.1"/>
    <property type="molecule type" value="Genomic_DNA"/>
</dbReference>
<dbReference type="CDD" id="cd06588">
    <property type="entry name" value="PhnB_like"/>
    <property type="match status" value="1"/>
</dbReference>
<dbReference type="RefSeq" id="WP_068807827.1">
    <property type="nucleotide sequence ID" value="NZ_CP158977.1"/>
</dbReference>
<dbReference type="InterPro" id="IPR009725">
    <property type="entry name" value="3_dmu_93_MTrfase"/>
</dbReference>
<dbReference type="Proteomes" id="UP001275867">
    <property type="component" value="Unassembled WGS sequence"/>
</dbReference>
<dbReference type="Proteomes" id="UP000077280">
    <property type="component" value="Unassembled WGS sequence"/>
</dbReference>
<protein>
    <submittedName>
        <fullName evidence="2">VOC family protein</fullName>
    </submittedName>
</protein>
<organism evidence="2 5">
    <name type="scientific">Pediococcus parvulus</name>
    <dbReference type="NCBI Taxonomy" id="54062"/>
    <lineage>
        <taxon>Bacteria</taxon>
        <taxon>Bacillati</taxon>
        <taxon>Bacillota</taxon>
        <taxon>Bacilli</taxon>
        <taxon>Lactobacillales</taxon>
        <taxon>Lactobacillaceae</taxon>
        <taxon>Pediococcus</taxon>
    </lineage>
</organism>
<keyword evidence="4" id="KW-1185">Reference proteome</keyword>
<evidence type="ECO:0000313" key="4">
    <source>
        <dbReference type="Proteomes" id="UP000077280"/>
    </source>
</evidence>
<evidence type="ECO:0000259" key="1">
    <source>
        <dbReference type="Pfam" id="PF06983"/>
    </source>
</evidence>
<evidence type="ECO:0000313" key="2">
    <source>
        <dbReference type="EMBL" id="MDV7693983.1"/>
    </source>
</evidence>
<accession>A0AAP5WB96</accession>
<feature type="domain" description="PhnB-like" evidence="1">
    <location>
        <begin position="7"/>
        <end position="130"/>
    </location>
</feature>
<comment type="caution">
    <text evidence="2">The sequence shown here is derived from an EMBL/GenBank/DDBJ whole genome shotgun (WGS) entry which is preliminary data.</text>
</comment>
<name>A0AAP5WB96_9LACO</name>
<dbReference type="Pfam" id="PF06983">
    <property type="entry name" value="3-dmu-9_3-mt"/>
    <property type="match status" value="1"/>
</dbReference>
<dbReference type="PIRSF" id="PIRSF021700">
    <property type="entry name" value="3_dmu_93_MTrfase"/>
    <property type="match status" value="1"/>
</dbReference>
<evidence type="ECO:0000313" key="3">
    <source>
        <dbReference type="EMBL" id="OAD63404.1"/>
    </source>
</evidence>
<dbReference type="InterPro" id="IPR029068">
    <property type="entry name" value="Glyas_Bleomycin-R_OHBP_Dase"/>
</dbReference>
<dbReference type="Gene3D" id="3.30.720.110">
    <property type="match status" value="1"/>
</dbReference>
<dbReference type="EMBL" id="LXND01000076">
    <property type="protein sequence ID" value="OAD63404.1"/>
    <property type="molecule type" value="Genomic_DNA"/>
</dbReference>
<dbReference type="PANTHER" id="PTHR33990">
    <property type="entry name" value="PROTEIN YJDN-RELATED"/>
    <property type="match status" value="1"/>
</dbReference>
<dbReference type="SUPFAM" id="SSF54593">
    <property type="entry name" value="Glyoxalase/Bleomycin resistance protein/Dihydroxybiphenyl dioxygenase"/>
    <property type="match status" value="1"/>
</dbReference>
<sequence>MEQDRPITFFSFPGTAEEAVNFYIETFPNSHLNQFTYYGHDAPDLIGKVLNADFTILGQPFYALDFTEDQIPPSSWQSSQYVEFSDIKEFDQVFNALAEKGEVLMGPEAVMQFDKATWVTDHYGITWQLVHRKSAQ</sequence>
<reference evidence="2" key="2">
    <citation type="submission" date="2019-10" db="EMBL/GenBank/DDBJ databases">
        <title>Malate fermentation in French cider.</title>
        <authorList>
            <person name="Cousin F.J."/>
            <person name="Medina Fernandez S."/>
            <person name="Misery B."/>
            <person name="Laplace J.-M."/>
            <person name="Cretenet M."/>
        </authorList>
    </citation>
    <scope>NUCLEOTIDE SEQUENCE</scope>
    <source>
        <strain evidence="2">UCMA15901</strain>
    </source>
</reference>
<dbReference type="Gene3D" id="3.30.720.100">
    <property type="match status" value="1"/>
</dbReference>